<comment type="caution">
    <text evidence="11">The sequence shown here is derived from an EMBL/GenBank/DDBJ whole genome shotgun (WGS) entry which is preliminary data.</text>
</comment>
<evidence type="ECO:0000256" key="10">
    <source>
        <dbReference type="SAM" id="Phobius"/>
    </source>
</evidence>
<organism evidence="11 12">
    <name type="scientific">Merluccius polli</name>
    <name type="common">Benguela hake</name>
    <name type="synonym">Merluccius cadenati</name>
    <dbReference type="NCBI Taxonomy" id="89951"/>
    <lineage>
        <taxon>Eukaryota</taxon>
        <taxon>Metazoa</taxon>
        <taxon>Chordata</taxon>
        <taxon>Craniata</taxon>
        <taxon>Vertebrata</taxon>
        <taxon>Euteleostomi</taxon>
        <taxon>Actinopterygii</taxon>
        <taxon>Neopterygii</taxon>
        <taxon>Teleostei</taxon>
        <taxon>Neoteleostei</taxon>
        <taxon>Acanthomorphata</taxon>
        <taxon>Zeiogadaria</taxon>
        <taxon>Gadariae</taxon>
        <taxon>Gadiformes</taxon>
        <taxon>Gadoidei</taxon>
        <taxon>Merlucciidae</taxon>
        <taxon>Merluccius</taxon>
    </lineage>
</organism>
<evidence type="ECO:0000256" key="9">
    <source>
        <dbReference type="SAM" id="MobiDB-lite"/>
    </source>
</evidence>
<keyword evidence="8 10" id="KW-0472">Membrane</keyword>
<evidence type="ECO:0000256" key="1">
    <source>
        <dbReference type="ARBA" id="ARBA00004477"/>
    </source>
</evidence>
<dbReference type="GO" id="GO:0031901">
    <property type="term" value="C:early endosome membrane"/>
    <property type="evidence" value="ECO:0007669"/>
    <property type="project" value="UniProtKB-SubCell"/>
</dbReference>
<feature type="compositionally biased region" description="Basic and acidic residues" evidence="9">
    <location>
        <begin position="211"/>
        <end position="220"/>
    </location>
</feature>
<keyword evidence="6" id="KW-0256">Endoplasmic reticulum</keyword>
<comment type="similarity">
    <text evidence="3">Belongs to the membrane magnesium transporter (TC 1.A.67) family.</text>
</comment>
<evidence type="ECO:0000256" key="3">
    <source>
        <dbReference type="ARBA" id="ARBA00006109"/>
    </source>
</evidence>
<keyword evidence="7 10" id="KW-1133">Transmembrane helix</keyword>
<evidence type="ECO:0000313" key="11">
    <source>
        <dbReference type="EMBL" id="KAK0144307.1"/>
    </source>
</evidence>
<evidence type="ECO:0000256" key="2">
    <source>
        <dbReference type="ARBA" id="ARBA00004520"/>
    </source>
</evidence>
<dbReference type="GO" id="GO:0022890">
    <property type="term" value="F:inorganic cation transmembrane transporter activity"/>
    <property type="evidence" value="ECO:0007669"/>
    <property type="project" value="TreeGrafter"/>
</dbReference>
<comment type="subunit">
    <text evidence="4">Component of the ER membrane protein complex (EMC).</text>
</comment>
<name>A0AA47P2B4_MERPO</name>
<keyword evidence="5 10" id="KW-0812">Transmembrane</keyword>
<evidence type="ECO:0000256" key="4">
    <source>
        <dbReference type="ARBA" id="ARBA00011276"/>
    </source>
</evidence>
<accession>A0AA47P2B4</accession>
<sequence length="330" mass="37311">MASSFWKGIVGVGLFALAHAAFSAAQHRSYMRLTEKEHEMLPVDIFLQTLLSFVLTCYGIVHIAGEFREMDASSELKNRTFDTLRNHPSFYLFNHRGRVLFRTPEQEASSARNQQALPNPLRLRKLEHFQGSSPSLSPSHPPSRVKPLNLHLETGWVVRVLLSPDSLFDGVVDKVLLDMHRSRHLLQESEYCFKVLRRKQTGGRGYGTGRKRGENNKKDPPVTMEKNSTFQPYVSGVLTAPRFPDFLNDPRPQLRLAAVQRGDGYCFQNPRVSFRTLKVSAVTRAGLGPRPILLGQEGRAFDQALHLTGPGERQLRQKGPLPVALREHRT</sequence>
<dbReference type="InterPro" id="IPR018937">
    <property type="entry name" value="MMgT"/>
</dbReference>
<evidence type="ECO:0000256" key="5">
    <source>
        <dbReference type="ARBA" id="ARBA00022692"/>
    </source>
</evidence>
<evidence type="ECO:0000313" key="12">
    <source>
        <dbReference type="Proteomes" id="UP001174136"/>
    </source>
</evidence>
<feature type="region of interest" description="Disordered" evidence="9">
    <location>
        <begin position="310"/>
        <end position="330"/>
    </location>
</feature>
<dbReference type="GO" id="GO:0072546">
    <property type="term" value="C:EMC complex"/>
    <property type="evidence" value="ECO:0007669"/>
    <property type="project" value="TreeGrafter"/>
</dbReference>
<gene>
    <name evidence="11" type="primary">mmgt1</name>
    <name evidence="11" type="ORF">N1851_017307</name>
</gene>
<evidence type="ECO:0000256" key="8">
    <source>
        <dbReference type="ARBA" id="ARBA00023136"/>
    </source>
</evidence>
<reference evidence="11" key="1">
    <citation type="journal article" date="2023" name="Front. Mar. Sci.">
        <title>A new Merluccius polli reference genome to investigate the effects of global change in West African waters.</title>
        <authorList>
            <person name="Mateo J.L."/>
            <person name="Blanco-Fernandez C."/>
            <person name="Garcia-Vazquez E."/>
            <person name="Machado-Schiaffino G."/>
        </authorList>
    </citation>
    <scope>NUCLEOTIDE SEQUENCE</scope>
    <source>
        <strain evidence="11">C29</strain>
        <tissue evidence="11">Fin</tissue>
    </source>
</reference>
<evidence type="ECO:0000256" key="7">
    <source>
        <dbReference type="ARBA" id="ARBA00022989"/>
    </source>
</evidence>
<dbReference type="PANTHER" id="PTHR21181:SF7">
    <property type="entry name" value="ER MEMBRANE PROTEIN COMPLEX SUBUNIT 5"/>
    <property type="match status" value="1"/>
</dbReference>
<dbReference type="GO" id="GO:0005886">
    <property type="term" value="C:plasma membrane"/>
    <property type="evidence" value="ECO:0007669"/>
    <property type="project" value="TreeGrafter"/>
</dbReference>
<feature type="region of interest" description="Disordered" evidence="9">
    <location>
        <begin position="202"/>
        <end position="226"/>
    </location>
</feature>
<evidence type="ECO:0000256" key="6">
    <source>
        <dbReference type="ARBA" id="ARBA00022824"/>
    </source>
</evidence>
<proteinExistence type="inferred from homology"/>
<dbReference type="PANTHER" id="PTHR21181">
    <property type="match status" value="1"/>
</dbReference>
<dbReference type="AlphaFoldDB" id="A0AA47P2B4"/>
<dbReference type="Pfam" id="PF10270">
    <property type="entry name" value="MMgT"/>
    <property type="match status" value="1"/>
</dbReference>
<dbReference type="EMBL" id="JAOPHQ010003142">
    <property type="protein sequence ID" value="KAK0144307.1"/>
    <property type="molecule type" value="Genomic_DNA"/>
</dbReference>
<dbReference type="Proteomes" id="UP001174136">
    <property type="component" value="Unassembled WGS sequence"/>
</dbReference>
<dbReference type="GO" id="GO:0005794">
    <property type="term" value="C:Golgi apparatus"/>
    <property type="evidence" value="ECO:0007669"/>
    <property type="project" value="TreeGrafter"/>
</dbReference>
<comment type="subcellular location">
    <subcellularLocation>
        <location evidence="2">Early endosome membrane</location>
        <topology evidence="2">Multi-pass membrane protein</topology>
    </subcellularLocation>
    <subcellularLocation>
        <location evidence="1">Endoplasmic reticulum membrane</location>
        <topology evidence="1">Multi-pass membrane protein</topology>
    </subcellularLocation>
</comment>
<protein>
    <submittedName>
        <fullName evidence="11">Membrane magnesium transporter 1</fullName>
    </submittedName>
</protein>
<keyword evidence="12" id="KW-1185">Reference proteome</keyword>
<feature type="transmembrane region" description="Helical" evidence="10">
    <location>
        <begin position="47"/>
        <end position="67"/>
    </location>
</feature>